<feature type="chain" id="PRO_5018312380" description="Lipocalin-like domain-containing protein" evidence="1">
    <location>
        <begin position="20"/>
        <end position="125"/>
    </location>
</feature>
<evidence type="ECO:0008006" key="4">
    <source>
        <dbReference type="Google" id="ProtNLM"/>
    </source>
</evidence>
<evidence type="ECO:0000313" key="3">
    <source>
        <dbReference type="Proteomes" id="UP000279860"/>
    </source>
</evidence>
<reference evidence="2 3" key="1">
    <citation type="submission" date="2018-11" db="EMBL/GenBank/DDBJ databases">
        <title>Genomes From Bacteria Associated with the Canine Oral Cavity: a Test Case for Automated Genome-Based Taxonomic Assignment.</title>
        <authorList>
            <person name="Coil D.A."/>
            <person name="Jospin G."/>
            <person name="Darling A.E."/>
            <person name="Wallis C."/>
            <person name="Davis I.J."/>
            <person name="Harris S."/>
            <person name="Eisen J.A."/>
            <person name="Holcombe L.J."/>
            <person name="O'Flynn C."/>
        </authorList>
    </citation>
    <scope>NUCLEOTIDE SEQUENCE [LARGE SCALE GENOMIC DNA]</scope>
    <source>
        <strain evidence="2 3">OH1426_COT-023</strain>
    </source>
</reference>
<evidence type="ECO:0000256" key="1">
    <source>
        <dbReference type="SAM" id="SignalP"/>
    </source>
</evidence>
<evidence type="ECO:0000313" key="2">
    <source>
        <dbReference type="EMBL" id="RRD75625.1"/>
    </source>
</evidence>
<dbReference type="PROSITE" id="PS51257">
    <property type="entry name" value="PROKAR_LIPOPROTEIN"/>
    <property type="match status" value="1"/>
</dbReference>
<protein>
    <recommendedName>
        <fullName evidence="4">Lipocalin-like domain-containing protein</fullName>
    </recommendedName>
</protein>
<gene>
    <name evidence="2" type="ORF">EII41_06355</name>
</gene>
<dbReference type="EMBL" id="RQYN01000019">
    <property type="protein sequence ID" value="RRD75625.1"/>
    <property type="molecule type" value="Genomic_DNA"/>
</dbReference>
<proteinExistence type="predicted"/>
<accession>A0A3P1YY84</accession>
<dbReference type="Proteomes" id="UP000279860">
    <property type="component" value="Unassembled WGS sequence"/>
</dbReference>
<keyword evidence="1" id="KW-0732">Signal</keyword>
<sequence>MKQQIILWIGALLLLTAAAGCEKKDQASSIEGKWSLIKKQGGFSEEKTFEINEVLCIFYSNGLVEVKTTLSPAPFLSEGTYKYSLTSEKVIIINGKSYEFSINQHQLRLIDNAVSDGDIFEFRKI</sequence>
<feature type="signal peptide" evidence="1">
    <location>
        <begin position="1"/>
        <end position="19"/>
    </location>
</feature>
<dbReference type="AlphaFoldDB" id="A0A3P1YY84"/>
<organism evidence="2 3">
    <name type="scientific">Tannerella forsythia</name>
    <name type="common">Bacteroides forsythus</name>
    <dbReference type="NCBI Taxonomy" id="28112"/>
    <lineage>
        <taxon>Bacteria</taxon>
        <taxon>Pseudomonadati</taxon>
        <taxon>Bacteroidota</taxon>
        <taxon>Bacteroidia</taxon>
        <taxon>Bacteroidales</taxon>
        <taxon>Tannerellaceae</taxon>
        <taxon>Tannerella</taxon>
    </lineage>
</organism>
<dbReference type="RefSeq" id="WP_124789897.1">
    <property type="nucleotide sequence ID" value="NZ_RQYN01000019.1"/>
</dbReference>
<name>A0A3P1YY84_TANFO</name>
<comment type="caution">
    <text evidence="2">The sequence shown here is derived from an EMBL/GenBank/DDBJ whole genome shotgun (WGS) entry which is preliminary data.</text>
</comment>